<evidence type="ECO:0008006" key="3">
    <source>
        <dbReference type="Google" id="ProtNLM"/>
    </source>
</evidence>
<reference evidence="1 2" key="1">
    <citation type="submission" date="2022-06" db="EMBL/GenBank/DDBJ databases">
        <title>Endosaccharibacter gen. nov., sp. nov., endophytic bacteria isolated from sugarcane.</title>
        <authorList>
            <person name="Pitiwittayakul N."/>
            <person name="Yukphan P."/>
            <person name="Charoenyingcharoen P."/>
            <person name="Tanasupawat S."/>
        </authorList>
    </citation>
    <scope>NUCLEOTIDE SEQUENCE [LARGE SCALE GENOMIC DNA]</scope>
    <source>
        <strain evidence="1 2">KSS8</strain>
    </source>
</reference>
<evidence type="ECO:0000313" key="2">
    <source>
        <dbReference type="Proteomes" id="UP001524587"/>
    </source>
</evidence>
<dbReference type="RefSeq" id="WP_422865318.1">
    <property type="nucleotide sequence ID" value="NZ_JAMSKV010000017.1"/>
</dbReference>
<sequence length="120" mass="13718">MEKTIYHFDGQHEDGSRIEEYVQGGILIQDKFARDGRWVSTNLRWEDGRRGNDAVLLAAYRATCISRKIPADEPRVTRFLDQSNGRSVLWVEDPEWTARLKAISAAATHEEQQALIHAPL</sequence>
<gene>
    <name evidence="1" type="ORF">NFI95_15400</name>
</gene>
<comment type="caution">
    <text evidence="1">The sequence shown here is derived from an EMBL/GenBank/DDBJ whole genome shotgun (WGS) entry which is preliminary data.</text>
</comment>
<proteinExistence type="predicted"/>
<accession>A0ABT1WAB7</accession>
<dbReference type="Proteomes" id="UP001524587">
    <property type="component" value="Unassembled WGS sequence"/>
</dbReference>
<protein>
    <recommendedName>
        <fullName evidence="3">DUF3892 domain-containing protein</fullName>
    </recommendedName>
</protein>
<evidence type="ECO:0000313" key="1">
    <source>
        <dbReference type="EMBL" id="MCQ8279829.1"/>
    </source>
</evidence>
<dbReference type="EMBL" id="JAMSKV010000017">
    <property type="protein sequence ID" value="MCQ8279829.1"/>
    <property type="molecule type" value="Genomic_DNA"/>
</dbReference>
<keyword evidence="2" id="KW-1185">Reference proteome</keyword>
<organism evidence="1 2">
    <name type="scientific">Endosaccharibacter trunci</name>
    <dbReference type="NCBI Taxonomy" id="2812733"/>
    <lineage>
        <taxon>Bacteria</taxon>
        <taxon>Pseudomonadati</taxon>
        <taxon>Pseudomonadota</taxon>
        <taxon>Alphaproteobacteria</taxon>
        <taxon>Acetobacterales</taxon>
        <taxon>Acetobacteraceae</taxon>
        <taxon>Endosaccharibacter</taxon>
    </lineage>
</organism>
<name>A0ABT1WAB7_9PROT</name>